<feature type="domain" description="Thiamine phosphate synthase/TenI" evidence="3">
    <location>
        <begin position="16"/>
        <end position="177"/>
    </location>
</feature>
<dbReference type="InterPro" id="IPR036206">
    <property type="entry name" value="ThiamineP_synth_sf"/>
</dbReference>
<evidence type="ECO:0000313" key="5">
    <source>
        <dbReference type="Proteomes" id="UP000640583"/>
    </source>
</evidence>
<dbReference type="EMBL" id="JADCKQ010000001">
    <property type="protein sequence ID" value="MBI1492285.1"/>
    <property type="molecule type" value="Genomic_DNA"/>
</dbReference>
<dbReference type="InterPro" id="IPR022998">
    <property type="entry name" value="ThiamineP_synth_TenI"/>
</dbReference>
<dbReference type="GO" id="GO:0009228">
    <property type="term" value="P:thiamine biosynthetic process"/>
    <property type="evidence" value="ECO:0007669"/>
    <property type="project" value="UniProtKB-KW"/>
</dbReference>
<evidence type="ECO:0000259" key="3">
    <source>
        <dbReference type="Pfam" id="PF02581"/>
    </source>
</evidence>
<dbReference type="CDD" id="cd00564">
    <property type="entry name" value="TMP_TenI"/>
    <property type="match status" value="1"/>
</dbReference>
<dbReference type="InterPro" id="IPR013785">
    <property type="entry name" value="Aldolase_TIM"/>
</dbReference>
<accession>A0A8J7J354</accession>
<keyword evidence="5" id="KW-1185">Reference proteome</keyword>
<dbReference type="RefSeq" id="WP_228847225.1">
    <property type="nucleotide sequence ID" value="NZ_JADCKQ010000001.1"/>
</dbReference>
<dbReference type="GO" id="GO:0004789">
    <property type="term" value="F:thiamine-phosphate diphosphorylase activity"/>
    <property type="evidence" value="ECO:0007669"/>
    <property type="project" value="TreeGrafter"/>
</dbReference>
<dbReference type="SUPFAM" id="SSF51391">
    <property type="entry name" value="Thiamin phosphate synthase"/>
    <property type="match status" value="1"/>
</dbReference>
<dbReference type="PANTHER" id="PTHR20857">
    <property type="entry name" value="THIAMINE-PHOSPHATE PYROPHOSPHORYLASE"/>
    <property type="match status" value="1"/>
</dbReference>
<evidence type="ECO:0000313" key="4">
    <source>
        <dbReference type="EMBL" id="MBI1492285.1"/>
    </source>
</evidence>
<dbReference type="Proteomes" id="UP000640583">
    <property type="component" value="Unassembled WGS sequence"/>
</dbReference>
<evidence type="ECO:0000256" key="1">
    <source>
        <dbReference type="ARBA" id="ARBA00004948"/>
    </source>
</evidence>
<dbReference type="Gene3D" id="3.20.20.70">
    <property type="entry name" value="Aldolase class I"/>
    <property type="match status" value="1"/>
</dbReference>
<evidence type="ECO:0000256" key="2">
    <source>
        <dbReference type="ARBA" id="ARBA00022977"/>
    </source>
</evidence>
<dbReference type="GO" id="GO:0005737">
    <property type="term" value="C:cytoplasm"/>
    <property type="evidence" value="ECO:0007669"/>
    <property type="project" value="TreeGrafter"/>
</dbReference>
<dbReference type="PANTHER" id="PTHR20857:SF15">
    <property type="entry name" value="THIAMINE-PHOSPHATE SYNTHASE"/>
    <property type="match status" value="1"/>
</dbReference>
<reference evidence="4" key="1">
    <citation type="submission" date="2020-10" db="EMBL/GenBank/DDBJ databases">
        <title>Paenihalocynthiibacter styelae gen. nov., sp. nov., isolated from stalked sea squirt Styela clava.</title>
        <authorList>
            <person name="Kim Y.-O."/>
            <person name="Yoon J.-H."/>
        </authorList>
    </citation>
    <scope>NUCLEOTIDE SEQUENCE</scope>
    <source>
        <strain evidence="4">MYP1-1</strain>
    </source>
</reference>
<proteinExistence type="predicted"/>
<organism evidence="4 5">
    <name type="scientific">Halocynthiibacter styelae</name>
    <dbReference type="NCBI Taxonomy" id="2761955"/>
    <lineage>
        <taxon>Bacteria</taxon>
        <taxon>Pseudomonadati</taxon>
        <taxon>Pseudomonadota</taxon>
        <taxon>Alphaproteobacteria</taxon>
        <taxon>Rhodobacterales</taxon>
        <taxon>Paracoccaceae</taxon>
        <taxon>Halocynthiibacter</taxon>
    </lineage>
</organism>
<name>A0A8J7J354_9RHOB</name>
<dbReference type="AlphaFoldDB" id="A0A8J7J354"/>
<comment type="pathway">
    <text evidence="1">Cofactor biosynthesis; thiamine diphosphate biosynthesis.</text>
</comment>
<dbReference type="Pfam" id="PF02581">
    <property type="entry name" value="TMP-TENI"/>
    <property type="match status" value="1"/>
</dbReference>
<sequence>MAADTSAEIAPEQPQIYLITPPEFELSSFPDLLGRVLDAHEIGCVRMAMSTQDESTLSRAGDLLRETCHARDVAIVMDSHVLLAEKLGFDGVHLTDNNKGLRKLRETYGPDFILGAHCGTSRHDGLNAGEAGADYISFGPVGETLIGDGSRAEADLFKWWSEVVEVPVVAEGVLDEDLIRSLSPVTDFFGIGDEIWRQEDASGALGALIKAMQV</sequence>
<comment type="caution">
    <text evidence="4">The sequence shown here is derived from an EMBL/GenBank/DDBJ whole genome shotgun (WGS) entry which is preliminary data.</text>
</comment>
<keyword evidence="2" id="KW-0784">Thiamine biosynthesis</keyword>
<protein>
    <submittedName>
        <fullName evidence="4">Thiamine phosphate synthase</fullName>
    </submittedName>
</protein>
<gene>
    <name evidence="4" type="ORF">H1D41_01400</name>
</gene>